<keyword evidence="1" id="KW-0472">Membrane</keyword>
<protein>
    <submittedName>
        <fullName evidence="2">Uncharacterized protein</fullName>
    </submittedName>
</protein>
<dbReference type="RefSeq" id="WP_118231698.1">
    <property type="nucleotide sequence ID" value="NZ_CATWJF010000006.1"/>
</dbReference>
<evidence type="ECO:0000313" key="2">
    <source>
        <dbReference type="EMBL" id="RHF88941.1"/>
    </source>
</evidence>
<keyword evidence="1" id="KW-1133">Transmembrane helix</keyword>
<reference evidence="2 3" key="1">
    <citation type="submission" date="2018-08" db="EMBL/GenBank/DDBJ databases">
        <title>A genome reference for cultivated species of the human gut microbiota.</title>
        <authorList>
            <person name="Zou Y."/>
            <person name="Xue W."/>
            <person name="Luo G."/>
        </authorList>
    </citation>
    <scope>NUCLEOTIDE SEQUENCE [LARGE SCALE GENOMIC DNA]</scope>
    <source>
        <strain evidence="2 3">AM23-22</strain>
    </source>
</reference>
<accession>A0A414R7C3</accession>
<organism evidence="2 3">
    <name type="scientific">Eubacterium ventriosum</name>
    <dbReference type="NCBI Taxonomy" id="39496"/>
    <lineage>
        <taxon>Bacteria</taxon>
        <taxon>Bacillati</taxon>
        <taxon>Bacillota</taxon>
        <taxon>Clostridia</taxon>
        <taxon>Eubacteriales</taxon>
        <taxon>Eubacteriaceae</taxon>
        <taxon>Eubacterium</taxon>
    </lineage>
</organism>
<keyword evidence="1" id="KW-0812">Transmembrane</keyword>
<dbReference type="Proteomes" id="UP000286186">
    <property type="component" value="Unassembled WGS sequence"/>
</dbReference>
<comment type="caution">
    <text evidence="2">The sequence shown here is derived from an EMBL/GenBank/DDBJ whole genome shotgun (WGS) entry which is preliminary data.</text>
</comment>
<dbReference type="AlphaFoldDB" id="A0A414R7C3"/>
<name>A0A414R7C3_9FIRM</name>
<gene>
    <name evidence="2" type="ORF">DW652_06850</name>
</gene>
<sequence>MSNIMEDKKSSISNIIDALTKIENNHLNSNRNNAIYSMLKEIGLYTKALYVSIYELVDSSAFELTHQWRLFNNTESPNHDLILPTDGVPCIFNILYQGESIILDDIESIKDSMPTEYNFFLEIITLLLLLYFQLFSEKD</sequence>
<feature type="transmembrane region" description="Helical" evidence="1">
    <location>
        <begin position="117"/>
        <end position="135"/>
    </location>
</feature>
<dbReference type="EMBL" id="QRHR01000005">
    <property type="protein sequence ID" value="RHF88941.1"/>
    <property type="molecule type" value="Genomic_DNA"/>
</dbReference>
<evidence type="ECO:0000313" key="3">
    <source>
        <dbReference type="Proteomes" id="UP000286186"/>
    </source>
</evidence>
<evidence type="ECO:0000256" key="1">
    <source>
        <dbReference type="SAM" id="Phobius"/>
    </source>
</evidence>
<proteinExistence type="predicted"/>